<proteinExistence type="inferred from homology"/>
<comment type="similarity">
    <text evidence="1 2">Belongs to the phD/YefM antitoxin family.</text>
</comment>
<reference evidence="3" key="1">
    <citation type="submission" date="2021-11" db="EMBL/GenBank/DDBJ databases">
        <title>Description of a new species Pelosinus isolated from the bottom sediments of Lake Baikal.</title>
        <authorList>
            <person name="Zakharyuk A."/>
        </authorList>
    </citation>
    <scope>NUCLEOTIDE SEQUENCE</scope>
    <source>
        <strain evidence="3">Bkl1</strain>
    </source>
</reference>
<sequence>MIKTIIRPISELSKRMADVEAFAIDQDTPVHLTKNGSNHMVIMSSSHYEKISAKISMYENLLRSEAEIRQGKSLPLDAAMTDIDQYLKERMHEQSGQQISG</sequence>
<comment type="caution">
    <text evidence="3">The sequence shown here is derived from an EMBL/GenBank/DDBJ whole genome shotgun (WGS) entry which is preliminary data.</text>
</comment>
<protein>
    <recommendedName>
        <fullName evidence="2">Antitoxin</fullName>
    </recommendedName>
</protein>
<evidence type="ECO:0000256" key="1">
    <source>
        <dbReference type="ARBA" id="ARBA00009981"/>
    </source>
</evidence>
<accession>A0ABS8HSX3</accession>
<dbReference type="Proteomes" id="UP001165492">
    <property type="component" value="Unassembled WGS sequence"/>
</dbReference>
<dbReference type="Pfam" id="PF02604">
    <property type="entry name" value="PhdYeFM_antitox"/>
    <property type="match status" value="1"/>
</dbReference>
<keyword evidence="4" id="KW-1185">Reference proteome</keyword>
<comment type="function">
    <text evidence="2">Antitoxin component of a type II toxin-antitoxin (TA) system.</text>
</comment>
<evidence type="ECO:0000313" key="4">
    <source>
        <dbReference type="Proteomes" id="UP001165492"/>
    </source>
</evidence>
<dbReference type="EMBL" id="JAJHJB010000016">
    <property type="protein sequence ID" value="MCC5466273.1"/>
    <property type="molecule type" value="Genomic_DNA"/>
</dbReference>
<gene>
    <name evidence="3" type="ORF">LMF89_13015</name>
</gene>
<organism evidence="3 4">
    <name type="scientific">Pelosinus baikalensis</name>
    <dbReference type="NCBI Taxonomy" id="2892015"/>
    <lineage>
        <taxon>Bacteria</taxon>
        <taxon>Bacillati</taxon>
        <taxon>Bacillota</taxon>
        <taxon>Negativicutes</taxon>
        <taxon>Selenomonadales</taxon>
        <taxon>Sporomusaceae</taxon>
        <taxon>Pelosinus</taxon>
    </lineage>
</organism>
<evidence type="ECO:0000256" key="2">
    <source>
        <dbReference type="RuleBase" id="RU362080"/>
    </source>
</evidence>
<dbReference type="SUPFAM" id="SSF143120">
    <property type="entry name" value="YefM-like"/>
    <property type="match status" value="1"/>
</dbReference>
<dbReference type="RefSeq" id="WP_229535443.1">
    <property type="nucleotide sequence ID" value="NZ_JAJHJB010000016.1"/>
</dbReference>
<dbReference type="InterPro" id="IPR006442">
    <property type="entry name" value="Antitoxin_Phd/YefM"/>
</dbReference>
<evidence type="ECO:0000313" key="3">
    <source>
        <dbReference type="EMBL" id="MCC5466273.1"/>
    </source>
</evidence>
<name>A0ABS8HSX3_9FIRM</name>
<dbReference type="InterPro" id="IPR036165">
    <property type="entry name" value="YefM-like_sf"/>
</dbReference>